<dbReference type="Proteomes" id="UP001642540">
    <property type="component" value="Unassembled WGS sequence"/>
</dbReference>
<protein>
    <recommendedName>
        <fullName evidence="1">CARD domain-containing protein</fullName>
    </recommendedName>
</protein>
<reference evidence="2 3" key="1">
    <citation type="submission" date="2024-08" db="EMBL/GenBank/DDBJ databases">
        <authorList>
            <person name="Cucini C."/>
            <person name="Frati F."/>
        </authorList>
    </citation>
    <scope>NUCLEOTIDE SEQUENCE [LARGE SCALE GENOMIC DNA]</scope>
</reference>
<feature type="domain" description="CARD" evidence="1">
    <location>
        <begin position="1"/>
        <end position="93"/>
    </location>
</feature>
<accession>A0ABP1R6W4</accession>
<evidence type="ECO:0000313" key="3">
    <source>
        <dbReference type="Proteomes" id="UP001642540"/>
    </source>
</evidence>
<dbReference type="EMBL" id="CAXLJM020000065">
    <property type="protein sequence ID" value="CAL8121592.1"/>
    <property type="molecule type" value="Genomic_DNA"/>
</dbReference>
<name>A0ABP1R6W4_9HEXA</name>
<dbReference type="InterPro" id="IPR006616">
    <property type="entry name" value="DM9_repeat"/>
</dbReference>
<dbReference type="Gene3D" id="1.10.533.10">
    <property type="entry name" value="Death Domain, Fas"/>
    <property type="match status" value="1"/>
</dbReference>
<dbReference type="PANTHER" id="PTHR31649">
    <property type="entry name" value="AGAP009604-PA"/>
    <property type="match status" value="1"/>
</dbReference>
<proteinExistence type="predicted"/>
<evidence type="ECO:0000259" key="1">
    <source>
        <dbReference type="PROSITE" id="PS50209"/>
    </source>
</evidence>
<dbReference type="PROSITE" id="PS50209">
    <property type="entry name" value="CARD"/>
    <property type="match status" value="1"/>
</dbReference>
<dbReference type="Pfam" id="PF11901">
    <property type="entry name" value="DM9"/>
    <property type="match status" value="1"/>
</dbReference>
<gene>
    <name evidence="2" type="ORF">ODALV1_LOCUS19458</name>
</gene>
<dbReference type="PANTHER" id="PTHR31649:SF10">
    <property type="entry name" value="IP19903P-RELATED"/>
    <property type="match status" value="1"/>
</dbReference>
<dbReference type="InterPro" id="IPR011029">
    <property type="entry name" value="DEATH-like_dom_sf"/>
</dbReference>
<keyword evidence="3" id="KW-1185">Reference proteome</keyword>
<dbReference type="InterPro" id="IPR001315">
    <property type="entry name" value="CARD"/>
</dbReference>
<evidence type="ECO:0000313" key="2">
    <source>
        <dbReference type="EMBL" id="CAL8121592.1"/>
    </source>
</evidence>
<sequence length="260" mass="29527">METWQIAHIHRNLNHLINNTNCNSTVFAILQERNVLSNGDYSRLEAKGKSEGRIEQSKLLYDIVQTRKGAYDALIEALRETVQTGSLKILEQGAENVEFERGQELMGKLRWIPSSAASSRTSELIPAGREDLTSYIARAFHEGEWISGKFLICFDGVYRAYIPYYGKEYTYTDFQTLIAPPGATTWVETGPKNIPKHAVIGGFDPAVMEPTYICRAWHDGQLVVGKVLRNSENCFIPFHGKELLIDKRFEVLVYNFNETT</sequence>
<organism evidence="2 3">
    <name type="scientific">Orchesella dallaii</name>
    <dbReference type="NCBI Taxonomy" id="48710"/>
    <lineage>
        <taxon>Eukaryota</taxon>
        <taxon>Metazoa</taxon>
        <taxon>Ecdysozoa</taxon>
        <taxon>Arthropoda</taxon>
        <taxon>Hexapoda</taxon>
        <taxon>Collembola</taxon>
        <taxon>Entomobryomorpha</taxon>
        <taxon>Entomobryoidea</taxon>
        <taxon>Orchesellidae</taxon>
        <taxon>Orchesellinae</taxon>
        <taxon>Orchesella</taxon>
    </lineage>
</organism>
<dbReference type="CDD" id="cd01671">
    <property type="entry name" value="CARD"/>
    <property type="match status" value="1"/>
</dbReference>
<comment type="caution">
    <text evidence="2">The sequence shown here is derived from an EMBL/GenBank/DDBJ whole genome shotgun (WGS) entry which is preliminary data.</text>
</comment>
<dbReference type="SUPFAM" id="SSF47986">
    <property type="entry name" value="DEATH domain"/>
    <property type="match status" value="1"/>
</dbReference>
<dbReference type="SMART" id="SM00696">
    <property type="entry name" value="DM9"/>
    <property type="match status" value="2"/>
</dbReference>